<proteinExistence type="predicted"/>
<comment type="caution">
    <text evidence="2">The sequence shown here is derived from an EMBL/GenBank/DDBJ whole genome shotgun (WGS) entry which is preliminary data.</text>
</comment>
<evidence type="ECO:0000313" key="3">
    <source>
        <dbReference type="Proteomes" id="UP001459204"/>
    </source>
</evidence>
<sequence>MKDHVPPLLRGIGFLLVLLTSLVVGVTEHRADAELRARMAHAKARVDAEAAASLENRQLDAIATEIRLLRLQLQEDDLADKVFENPWFQFIGTLGTALVALSFLYEARTKWPRRSDPGQPPLP</sequence>
<dbReference type="Proteomes" id="UP001459204">
    <property type="component" value="Unassembled WGS sequence"/>
</dbReference>
<protein>
    <submittedName>
        <fullName evidence="2">Uncharacterized protein</fullName>
    </submittedName>
</protein>
<accession>A0ABU9J4G7</accession>
<feature type="transmembrane region" description="Helical" evidence="1">
    <location>
        <begin position="87"/>
        <end position="105"/>
    </location>
</feature>
<keyword evidence="1" id="KW-1133">Transmembrane helix</keyword>
<evidence type="ECO:0000313" key="2">
    <source>
        <dbReference type="EMBL" id="MEL1265759.1"/>
    </source>
</evidence>
<gene>
    <name evidence="2" type="ORF">AAD027_15495</name>
</gene>
<keyword evidence="1" id="KW-0812">Transmembrane</keyword>
<organism evidence="2 3">
    <name type="scientific">Pseudoxanthomonas putridarboris</name>
    <dbReference type="NCBI Taxonomy" id="752605"/>
    <lineage>
        <taxon>Bacteria</taxon>
        <taxon>Pseudomonadati</taxon>
        <taxon>Pseudomonadota</taxon>
        <taxon>Gammaproteobacteria</taxon>
        <taxon>Lysobacterales</taxon>
        <taxon>Lysobacteraceae</taxon>
        <taxon>Pseudoxanthomonas</taxon>
    </lineage>
</organism>
<keyword evidence="3" id="KW-1185">Reference proteome</keyword>
<dbReference type="RefSeq" id="WP_341726932.1">
    <property type="nucleotide sequence ID" value="NZ_JBBWWT010000008.1"/>
</dbReference>
<name>A0ABU9J4G7_9GAMM</name>
<evidence type="ECO:0000256" key="1">
    <source>
        <dbReference type="SAM" id="Phobius"/>
    </source>
</evidence>
<reference evidence="2 3" key="1">
    <citation type="submission" date="2024-04" db="EMBL/GenBank/DDBJ databases">
        <title>Draft genome sequence of Pseudoxanthomonas putridarboris WD12.</title>
        <authorList>
            <person name="Oh J."/>
        </authorList>
    </citation>
    <scope>NUCLEOTIDE SEQUENCE [LARGE SCALE GENOMIC DNA]</scope>
    <source>
        <strain evidence="2 3">WD12</strain>
    </source>
</reference>
<feature type="transmembrane region" description="Helical" evidence="1">
    <location>
        <begin position="7"/>
        <end position="26"/>
    </location>
</feature>
<keyword evidence="1" id="KW-0472">Membrane</keyword>
<dbReference type="EMBL" id="JBBWWT010000008">
    <property type="protein sequence ID" value="MEL1265759.1"/>
    <property type="molecule type" value="Genomic_DNA"/>
</dbReference>